<dbReference type="InterPro" id="IPR002549">
    <property type="entry name" value="AI-2E-like"/>
</dbReference>
<accession>A0ABY8SKT0</accession>
<feature type="transmembrane region" description="Helical" evidence="7">
    <location>
        <begin position="63"/>
        <end position="85"/>
    </location>
</feature>
<keyword evidence="3 7" id="KW-0812">Transmembrane</keyword>
<feature type="compositionally biased region" description="Low complexity" evidence="6">
    <location>
        <begin position="355"/>
        <end position="368"/>
    </location>
</feature>
<evidence type="ECO:0000256" key="5">
    <source>
        <dbReference type="ARBA" id="ARBA00023136"/>
    </source>
</evidence>
<dbReference type="PANTHER" id="PTHR21716:SF4">
    <property type="entry name" value="TRANSMEMBRANE PROTEIN 245"/>
    <property type="match status" value="1"/>
</dbReference>
<evidence type="ECO:0000256" key="6">
    <source>
        <dbReference type="SAM" id="MobiDB-lite"/>
    </source>
</evidence>
<keyword evidence="5 7" id="KW-0472">Membrane</keyword>
<evidence type="ECO:0000313" key="8">
    <source>
        <dbReference type="EMBL" id="WHS63518.1"/>
    </source>
</evidence>
<feature type="transmembrane region" description="Helical" evidence="7">
    <location>
        <begin position="309"/>
        <end position="338"/>
    </location>
</feature>
<dbReference type="RefSeq" id="WP_283484675.1">
    <property type="nucleotide sequence ID" value="NZ_CP125947.1"/>
</dbReference>
<dbReference type="EMBL" id="CP125947">
    <property type="protein sequence ID" value="WHS63518.1"/>
    <property type="molecule type" value="Genomic_DNA"/>
</dbReference>
<comment type="similarity">
    <text evidence="2">Belongs to the autoinducer-2 exporter (AI-2E) (TC 2.A.86) family.</text>
</comment>
<reference evidence="8 9" key="1">
    <citation type="submission" date="2023-05" db="EMBL/GenBank/DDBJ databases">
        <authorList>
            <person name="Yin Y."/>
            <person name="Lu Z."/>
        </authorList>
    </citation>
    <scope>NUCLEOTIDE SEQUENCE [LARGE SCALE GENOMIC DNA]</scope>
    <source>
        <strain evidence="8 9">ZM22</strain>
    </source>
</reference>
<organism evidence="8 9">
    <name type="scientific">Comamonas resistens</name>
    <dbReference type="NCBI Taxonomy" id="3046670"/>
    <lineage>
        <taxon>Bacteria</taxon>
        <taxon>Pseudomonadati</taxon>
        <taxon>Pseudomonadota</taxon>
        <taxon>Betaproteobacteria</taxon>
        <taxon>Burkholderiales</taxon>
        <taxon>Comamonadaceae</taxon>
        <taxon>Comamonas</taxon>
    </lineage>
</organism>
<keyword evidence="9" id="KW-1185">Reference proteome</keyword>
<evidence type="ECO:0000256" key="4">
    <source>
        <dbReference type="ARBA" id="ARBA00022989"/>
    </source>
</evidence>
<feature type="region of interest" description="Disordered" evidence="6">
    <location>
        <begin position="353"/>
        <end position="403"/>
    </location>
</feature>
<feature type="transmembrane region" description="Helical" evidence="7">
    <location>
        <begin position="158"/>
        <end position="176"/>
    </location>
</feature>
<dbReference type="PANTHER" id="PTHR21716">
    <property type="entry name" value="TRANSMEMBRANE PROTEIN"/>
    <property type="match status" value="1"/>
</dbReference>
<evidence type="ECO:0000256" key="1">
    <source>
        <dbReference type="ARBA" id="ARBA00004141"/>
    </source>
</evidence>
<evidence type="ECO:0000256" key="3">
    <source>
        <dbReference type="ARBA" id="ARBA00022692"/>
    </source>
</evidence>
<comment type="subcellular location">
    <subcellularLocation>
        <location evidence="1">Membrane</location>
        <topology evidence="1">Multi-pass membrane protein</topology>
    </subcellularLocation>
</comment>
<dbReference type="Pfam" id="PF01594">
    <property type="entry name" value="AI-2E_transport"/>
    <property type="match status" value="1"/>
</dbReference>
<dbReference type="Proteomes" id="UP001240697">
    <property type="component" value="Chromosome"/>
</dbReference>
<feature type="transmembrane region" description="Helical" evidence="7">
    <location>
        <begin position="12"/>
        <end position="43"/>
    </location>
</feature>
<feature type="transmembrane region" description="Helical" evidence="7">
    <location>
        <begin position="216"/>
        <end position="233"/>
    </location>
</feature>
<name>A0ABY8SKT0_9BURK</name>
<sequence>MPLLPLHKRSFILLLIAVTTAFIWVLSEYSLAIFWGVAFAIVFSPFHKRVVARMPNKPTLAAILTLLLSLFVVILPMVLISLSLVKETSTIYERINSGNTSVGSYLQQIFNALPSWLTPWLEKLHLGTLEEMQSKLSNIALQASKLAASKAVGLGQNTLGFVVGFGVMLYLMFFLLRDGKSLTERIWRSTPLAPEHKRELAIKFTTVIRATVKGNLAVAAAQGALGGLIFWILGIQGPVLWAVVMAFLSLLPAVGAGLVWGPVAIYFLATGDTTKGLVLAAYGTLVIGFVDNMLRPLLVGKDTKMPDYIVLISTLGGMAVFGLTGFVLGPAIAALFMATWDMFAEIQQQEEEAAARNAAQNPVQPQAELLAEPVSVPAANPVDASPEQKKPATEPPNLSSDSK</sequence>
<protein>
    <submittedName>
        <fullName evidence="8">AI-2E family transporter</fullName>
    </submittedName>
</protein>
<feature type="transmembrane region" description="Helical" evidence="7">
    <location>
        <begin position="239"/>
        <end position="269"/>
    </location>
</feature>
<keyword evidence="4 7" id="KW-1133">Transmembrane helix</keyword>
<evidence type="ECO:0000256" key="2">
    <source>
        <dbReference type="ARBA" id="ARBA00009773"/>
    </source>
</evidence>
<proteinExistence type="inferred from homology"/>
<feature type="transmembrane region" description="Helical" evidence="7">
    <location>
        <begin position="276"/>
        <end position="294"/>
    </location>
</feature>
<evidence type="ECO:0000256" key="7">
    <source>
        <dbReference type="SAM" id="Phobius"/>
    </source>
</evidence>
<gene>
    <name evidence="8" type="ORF">QMY55_13260</name>
</gene>
<evidence type="ECO:0000313" key="9">
    <source>
        <dbReference type="Proteomes" id="UP001240697"/>
    </source>
</evidence>